<dbReference type="AlphaFoldDB" id="A0A5S5BJV1"/>
<gene>
    <name evidence="3" type="ORF">A9A72_12030</name>
</gene>
<reference evidence="3 4" key="1">
    <citation type="submission" date="2019-07" db="EMBL/GenBank/DDBJ databases">
        <title>Deep subsurface shale carbon reservoir microbial communities from Ohio and West Virginia, USA.</title>
        <authorList>
            <person name="Wrighton K."/>
        </authorList>
    </citation>
    <scope>NUCLEOTIDE SEQUENCE [LARGE SCALE GENOMIC DNA]</scope>
    <source>
        <strain evidence="3 4">NP_8Ht</strain>
    </source>
</reference>
<feature type="signal peptide" evidence="2">
    <location>
        <begin position="1"/>
        <end position="25"/>
    </location>
</feature>
<dbReference type="Pfam" id="PF12048">
    <property type="entry name" value="DUF3530"/>
    <property type="match status" value="1"/>
</dbReference>
<feature type="compositionally biased region" description="Low complexity" evidence="1">
    <location>
        <begin position="170"/>
        <end position="180"/>
    </location>
</feature>
<name>A0A5S5BJV1_STUST</name>
<accession>A0A5S5BJV1</accession>
<dbReference type="OrthoDB" id="6193602at2"/>
<dbReference type="Proteomes" id="UP000324282">
    <property type="component" value="Unassembled WGS sequence"/>
</dbReference>
<comment type="caution">
    <text evidence="3">The sequence shown here is derived from an EMBL/GenBank/DDBJ whole genome shotgun (WGS) entry which is preliminary data.</text>
</comment>
<evidence type="ECO:0000313" key="4">
    <source>
        <dbReference type="Proteomes" id="UP000324282"/>
    </source>
</evidence>
<evidence type="ECO:0000256" key="2">
    <source>
        <dbReference type="SAM" id="SignalP"/>
    </source>
</evidence>
<dbReference type="InterPro" id="IPR029058">
    <property type="entry name" value="AB_hydrolase_fold"/>
</dbReference>
<feature type="region of interest" description="Disordered" evidence="1">
    <location>
        <begin position="296"/>
        <end position="320"/>
    </location>
</feature>
<feature type="chain" id="PRO_5024389950" evidence="2">
    <location>
        <begin position="26"/>
        <end position="337"/>
    </location>
</feature>
<dbReference type="InterPro" id="IPR022529">
    <property type="entry name" value="DUF3530"/>
</dbReference>
<dbReference type="EMBL" id="VNHQ01000010">
    <property type="protein sequence ID" value="TYP66708.1"/>
    <property type="molecule type" value="Genomic_DNA"/>
</dbReference>
<protein>
    <submittedName>
        <fullName evidence="3">Uncharacterized protein DUF3530</fullName>
    </submittedName>
</protein>
<dbReference type="SUPFAM" id="SSF53474">
    <property type="entry name" value="alpha/beta-Hydrolases"/>
    <property type="match status" value="1"/>
</dbReference>
<dbReference type="RefSeq" id="WP_148923817.1">
    <property type="nucleotide sequence ID" value="NZ_VNHQ01000010.1"/>
</dbReference>
<proteinExistence type="predicted"/>
<evidence type="ECO:0000313" key="3">
    <source>
        <dbReference type="EMBL" id="TYP66708.1"/>
    </source>
</evidence>
<evidence type="ECO:0000256" key="1">
    <source>
        <dbReference type="SAM" id="MobiDB-lite"/>
    </source>
</evidence>
<organism evidence="3 4">
    <name type="scientific">Stutzerimonas stutzeri</name>
    <name type="common">Pseudomonas stutzeri</name>
    <dbReference type="NCBI Taxonomy" id="316"/>
    <lineage>
        <taxon>Bacteria</taxon>
        <taxon>Pseudomonadati</taxon>
        <taxon>Pseudomonadota</taxon>
        <taxon>Gammaproteobacteria</taxon>
        <taxon>Pseudomonadales</taxon>
        <taxon>Pseudomonadaceae</taxon>
        <taxon>Stutzerimonas</taxon>
    </lineage>
</organism>
<feature type="region of interest" description="Disordered" evidence="1">
    <location>
        <begin position="134"/>
        <end position="201"/>
    </location>
</feature>
<dbReference type="Gene3D" id="3.40.50.1820">
    <property type="entry name" value="alpha/beta hydrolase"/>
    <property type="match status" value="1"/>
</dbReference>
<sequence>MFRARVSTRLAAVLFVIFTSPLIGAAEEPAEAETAPAPVAADRPVLPSRSETMAADLLRQLPASEFVSLNASGTDFVALWRPANVAEPKGIIILLPGEGESADWPRGIGPLRRGLPDHGWHTLSLSLPDSQGLVLPMATEPAPDQPTDAPETVAEQPSEDSAPSEAGYLPEETAAAPGEPAVDDSDTQAPAETPPMKPDHSEQISARIEAALAFARSKQPKAIVLLGQGTGGYWAARYLQQQAPQDVRHLLMVQPRQPDGQEEPLAQLVPPLKLITGDFYYKDVTSDQQTARERLNASRRIQHPAYRPVGLPRQTGERQTDQEVLVRRVRGWLKRET</sequence>
<keyword evidence="2" id="KW-0732">Signal</keyword>